<feature type="domain" description="Integrase catalytic" evidence="2">
    <location>
        <begin position="36"/>
        <end position="200"/>
    </location>
</feature>
<dbReference type="Pfam" id="PF25597">
    <property type="entry name" value="SH3_retrovirus"/>
    <property type="match status" value="1"/>
</dbReference>
<dbReference type="AlphaFoldDB" id="A0A151RZE5"/>
<dbReference type="InterPro" id="IPR036397">
    <property type="entry name" value="RNaseH_sf"/>
</dbReference>
<evidence type="ECO:0000313" key="4">
    <source>
        <dbReference type="Proteomes" id="UP000075243"/>
    </source>
</evidence>
<dbReference type="InterPro" id="IPR057670">
    <property type="entry name" value="SH3_retrovirus"/>
</dbReference>
<dbReference type="InterPro" id="IPR039537">
    <property type="entry name" value="Retrotran_Ty1/copia-like"/>
</dbReference>
<protein>
    <submittedName>
        <fullName evidence="3">Retrovirus-related Pol polyprotein from transposon TNT 1-94</fullName>
    </submittedName>
</protein>
<name>A0A151RZE5_CAJCA</name>
<dbReference type="PROSITE" id="PS50994">
    <property type="entry name" value="INTEGRASE"/>
    <property type="match status" value="1"/>
</dbReference>
<dbReference type="Gramene" id="C.cajan_27625.t">
    <property type="protein sequence ID" value="C.cajan_27625.t.cds1"/>
    <property type="gene ID" value="C.cajan_27625"/>
</dbReference>
<dbReference type="PANTHER" id="PTHR42648">
    <property type="entry name" value="TRANSPOSASE, PUTATIVE-RELATED"/>
    <property type="match status" value="1"/>
</dbReference>
<evidence type="ECO:0000256" key="1">
    <source>
        <dbReference type="SAM" id="MobiDB-lite"/>
    </source>
</evidence>
<proteinExistence type="predicted"/>
<sequence length="330" mass="37528">MSKCNLVVPNNKTFSVCKACCYGKIHRLSFSSSTTTFTAPLQMIYSDLWGPSPIPSSNGSMYYMNFIDAYSKYTWIYLLQHKSQALTCFIHFKNMIENQLDHKIKCIQTDGGKEYIAFTKFLQEHGILHHISCPYIHEQNGNAERKHTHITKMGLSILAHASMPLKYWGEAFNTVVHIINRLPTPTLAFSTLIEKLFSKSPSYNDLKVFGSTCYPFLRPYNKNKFDFKTSECVFLGYNSSYKGYMCLSSTGRIYISRHVIFNEFVFPFASNLDFVKSSTLIAPSLSHDSLPYISLIAENNPAHIVTQNPEPPTSISSNDLTTNEQNLPHT</sequence>
<reference evidence="3" key="1">
    <citation type="journal article" date="2012" name="Nat. Biotechnol.">
        <title>Draft genome sequence of pigeonpea (Cajanus cajan), an orphan legume crop of resource-poor farmers.</title>
        <authorList>
            <person name="Varshney R.K."/>
            <person name="Chen W."/>
            <person name="Li Y."/>
            <person name="Bharti A.K."/>
            <person name="Saxena R.K."/>
            <person name="Schlueter J.A."/>
            <person name="Donoghue M.T."/>
            <person name="Azam S."/>
            <person name="Fan G."/>
            <person name="Whaley A.M."/>
            <person name="Farmer A.D."/>
            <person name="Sheridan J."/>
            <person name="Iwata A."/>
            <person name="Tuteja R."/>
            <person name="Penmetsa R.V."/>
            <person name="Wu W."/>
            <person name="Upadhyaya H.D."/>
            <person name="Yang S.P."/>
            <person name="Shah T."/>
            <person name="Saxena K.B."/>
            <person name="Michael T."/>
            <person name="McCombie W.R."/>
            <person name="Yang B."/>
            <person name="Zhang G."/>
            <person name="Yang H."/>
            <person name="Wang J."/>
            <person name="Spillane C."/>
            <person name="Cook D.R."/>
            <person name="May G.D."/>
            <person name="Xu X."/>
            <person name="Jackson S.A."/>
        </authorList>
    </citation>
    <scope>NUCLEOTIDE SEQUENCE [LARGE SCALE GENOMIC DNA]</scope>
</reference>
<dbReference type="SUPFAM" id="SSF53098">
    <property type="entry name" value="Ribonuclease H-like"/>
    <property type="match status" value="1"/>
</dbReference>
<dbReference type="GO" id="GO:0015074">
    <property type="term" value="P:DNA integration"/>
    <property type="evidence" value="ECO:0007669"/>
    <property type="project" value="InterPro"/>
</dbReference>
<feature type="region of interest" description="Disordered" evidence="1">
    <location>
        <begin position="306"/>
        <end position="330"/>
    </location>
</feature>
<dbReference type="InterPro" id="IPR001584">
    <property type="entry name" value="Integrase_cat-core"/>
</dbReference>
<evidence type="ECO:0000313" key="3">
    <source>
        <dbReference type="EMBL" id="KYP47921.1"/>
    </source>
</evidence>
<dbReference type="InterPro" id="IPR012337">
    <property type="entry name" value="RNaseH-like_sf"/>
</dbReference>
<accession>A0A151RZE5</accession>
<dbReference type="GO" id="GO:0003676">
    <property type="term" value="F:nucleic acid binding"/>
    <property type="evidence" value="ECO:0007669"/>
    <property type="project" value="InterPro"/>
</dbReference>
<dbReference type="Pfam" id="PF00665">
    <property type="entry name" value="rve"/>
    <property type="match status" value="1"/>
</dbReference>
<evidence type="ECO:0000259" key="2">
    <source>
        <dbReference type="PROSITE" id="PS50994"/>
    </source>
</evidence>
<keyword evidence="4" id="KW-1185">Reference proteome</keyword>
<gene>
    <name evidence="3" type="ORF">KK1_030408</name>
</gene>
<organism evidence="3 4">
    <name type="scientific">Cajanus cajan</name>
    <name type="common">Pigeon pea</name>
    <name type="synonym">Cajanus indicus</name>
    <dbReference type="NCBI Taxonomy" id="3821"/>
    <lineage>
        <taxon>Eukaryota</taxon>
        <taxon>Viridiplantae</taxon>
        <taxon>Streptophyta</taxon>
        <taxon>Embryophyta</taxon>
        <taxon>Tracheophyta</taxon>
        <taxon>Spermatophyta</taxon>
        <taxon>Magnoliopsida</taxon>
        <taxon>eudicotyledons</taxon>
        <taxon>Gunneridae</taxon>
        <taxon>Pentapetalae</taxon>
        <taxon>rosids</taxon>
        <taxon>fabids</taxon>
        <taxon>Fabales</taxon>
        <taxon>Fabaceae</taxon>
        <taxon>Papilionoideae</taxon>
        <taxon>50 kb inversion clade</taxon>
        <taxon>NPAAA clade</taxon>
        <taxon>indigoferoid/millettioid clade</taxon>
        <taxon>Phaseoleae</taxon>
        <taxon>Cajanus</taxon>
    </lineage>
</organism>
<dbReference type="PANTHER" id="PTHR42648:SF26">
    <property type="entry name" value="INTEGRASE CATALYTIC DOMAIN-CONTAINING PROTEIN"/>
    <property type="match status" value="1"/>
</dbReference>
<dbReference type="EMBL" id="KQ483513">
    <property type="protein sequence ID" value="KYP47921.1"/>
    <property type="molecule type" value="Genomic_DNA"/>
</dbReference>
<dbReference type="Proteomes" id="UP000075243">
    <property type="component" value="Unassembled WGS sequence"/>
</dbReference>
<dbReference type="Gene3D" id="3.30.420.10">
    <property type="entry name" value="Ribonuclease H-like superfamily/Ribonuclease H"/>
    <property type="match status" value="1"/>
</dbReference>